<evidence type="ECO:0000313" key="6">
    <source>
        <dbReference type="Proteomes" id="UP001516400"/>
    </source>
</evidence>
<dbReference type="Pfam" id="PF00147">
    <property type="entry name" value="Fibrinogen_C"/>
    <property type="match status" value="1"/>
</dbReference>
<evidence type="ECO:0000313" key="5">
    <source>
        <dbReference type="EMBL" id="KAL3284117.1"/>
    </source>
</evidence>
<protein>
    <recommendedName>
        <fullName evidence="4">Fibrinogen C-terminal domain-containing protein</fullName>
    </recommendedName>
</protein>
<dbReference type="CDD" id="cd00087">
    <property type="entry name" value="FReD"/>
    <property type="match status" value="1"/>
</dbReference>
<dbReference type="PANTHER" id="PTHR19143">
    <property type="entry name" value="FIBRINOGEN/TENASCIN/ANGIOPOEITIN"/>
    <property type="match status" value="1"/>
</dbReference>
<dbReference type="InterPro" id="IPR036056">
    <property type="entry name" value="Fibrinogen-like_C"/>
</dbReference>
<dbReference type="AlphaFoldDB" id="A0ABD2NZM6"/>
<dbReference type="Proteomes" id="UP001516400">
    <property type="component" value="Unassembled WGS sequence"/>
</dbReference>
<reference evidence="5 6" key="1">
    <citation type="journal article" date="2021" name="BMC Biol.">
        <title>Horizontally acquired antibacterial genes associated with adaptive radiation of ladybird beetles.</title>
        <authorList>
            <person name="Li H.S."/>
            <person name="Tang X.F."/>
            <person name="Huang Y.H."/>
            <person name="Xu Z.Y."/>
            <person name="Chen M.L."/>
            <person name="Du X.Y."/>
            <person name="Qiu B.Y."/>
            <person name="Chen P.T."/>
            <person name="Zhang W."/>
            <person name="Slipinski A."/>
            <person name="Escalona H.E."/>
            <person name="Waterhouse R.M."/>
            <person name="Zwick A."/>
            <person name="Pang H."/>
        </authorList>
    </citation>
    <scope>NUCLEOTIDE SEQUENCE [LARGE SCALE GENOMIC DNA]</scope>
    <source>
        <strain evidence="5">SYSU2018</strain>
    </source>
</reference>
<dbReference type="FunFam" id="3.90.215.10:FF:000001">
    <property type="entry name" value="Tenascin isoform 1"/>
    <property type="match status" value="1"/>
</dbReference>
<evidence type="ECO:0000256" key="3">
    <source>
        <dbReference type="SAM" id="Coils"/>
    </source>
</evidence>
<dbReference type="PANTHER" id="PTHR19143:SF458">
    <property type="entry name" value="FIBRINOGEN C-TERMINAL DOMAIN-CONTAINING PROTEIN-RELATED"/>
    <property type="match status" value="1"/>
</dbReference>
<keyword evidence="1" id="KW-1015">Disulfide bond</keyword>
<comment type="caution">
    <text evidence="5">The sequence shown here is derived from an EMBL/GenBank/DDBJ whole genome shotgun (WGS) entry which is preliminary data.</text>
</comment>
<proteinExistence type="predicted"/>
<dbReference type="EMBL" id="JABFTP020000165">
    <property type="protein sequence ID" value="KAL3284117.1"/>
    <property type="molecule type" value="Genomic_DNA"/>
</dbReference>
<evidence type="ECO:0000256" key="1">
    <source>
        <dbReference type="ARBA" id="ARBA00023157"/>
    </source>
</evidence>
<keyword evidence="3" id="KW-0175">Coiled coil</keyword>
<dbReference type="PROSITE" id="PS00514">
    <property type="entry name" value="FIBRINOGEN_C_1"/>
    <property type="match status" value="1"/>
</dbReference>
<sequence>MAELRNSNRRLQALQRQNKDVEDALERFNDQLARLNDGGANSKTPGDLEGGQNERFEMIERKLNSISRILYNSISHMRNNNDELKSLKNDVAAIGNNTWKILSQYQNILDKEISNTGLMELKNRFNRHALVDHCLNSTVDRPKNCLDLHRKGKPSGVYKIYPSNHKDGFMVLCEMSDGGGWTVIQNRYDGSQNFFLGWNEYKHGFGNLGGEFWLGLDNIYHLTGQEVNELFIELLDNTSTRKFARYSAFSIGSEVEGYPLKLLGGYSGDAEDSLIYHAGSRFSTKDKDQDEWDEGSCPRSHGGGWWYKACDTSNLNGRYLVGEVPDSFQYQGMYWAGFRGPQYSLKQSRMMVRPKDNDIS</sequence>
<dbReference type="InterPro" id="IPR002181">
    <property type="entry name" value="Fibrinogen_a/b/g_C_dom"/>
</dbReference>
<dbReference type="SUPFAM" id="SSF56496">
    <property type="entry name" value="Fibrinogen C-terminal domain-like"/>
    <property type="match status" value="1"/>
</dbReference>
<dbReference type="InterPro" id="IPR020837">
    <property type="entry name" value="Fibrinogen_CS"/>
</dbReference>
<keyword evidence="6" id="KW-1185">Reference proteome</keyword>
<name>A0ABD2NZM6_9CUCU</name>
<evidence type="ECO:0000259" key="4">
    <source>
        <dbReference type="PROSITE" id="PS51406"/>
    </source>
</evidence>
<feature type="domain" description="Fibrinogen C-terminal" evidence="4">
    <location>
        <begin position="136"/>
        <end position="356"/>
    </location>
</feature>
<dbReference type="PROSITE" id="PS51406">
    <property type="entry name" value="FIBRINOGEN_C_2"/>
    <property type="match status" value="1"/>
</dbReference>
<accession>A0ABD2NZM6</accession>
<evidence type="ECO:0000256" key="2">
    <source>
        <dbReference type="ARBA" id="ARBA00053344"/>
    </source>
</evidence>
<dbReference type="GO" id="GO:0030246">
    <property type="term" value="F:carbohydrate binding"/>
    <property type="evidence" value="ECO:0007669"/>
    <property type="project" value="UniProtKB-ARBA"/>
</dbReference>
<comment type="function">
    <text evidence="2">Lectin involved in innate immunity. Agglutinates all types of human erythrocytes, Gram-positive and Gram-negative bacteria. Has a stronger agglutinating activity towards Gram-negative bacteria than towards Gram-positive bacteria. Specifically recognizes acetyl group-containing substances on agglutinated cells. The hemagglutinating activity was inhibited by EDTA, acetyl group-containing mono- and disaccharides, N-acetyl derivatives of amino acids, other acetyl group-containing substances, propionamide and benzamide. Enhances the antimicrobial activity of big defensin against Gram-positive bacteria but not against Gram-negative bacteria.</text>
</comment>
<feature type="coiled-coil region" evidence="3">
    <location>
        <begin position="4"/>
        <end position="38"/>
    </location>
</feature>
<dbReference type="InterPro" id="IPR050373">
    <property type="entry name" value="Fibrinogen_C-term_domain"/>
</dbReference>
<dbReference type="SMART" id="SM00186">
    <property type="entry name" value="FBG"/>
    <property type="match status" value="1"/>
</dbReference>
<dbReference type="Gene3D" id="3.90.215.10">
    <property type="entry name" value="Gamma Fibrinogen, chain A, domain 1"/>
    <property type="match status" value="1"/>
</dbReference>
<dbReference type="InterPro" id="IPR014716">
    <property type="entry name" value="Fibrinogen_a/b/g_C_1"/>
</dbReference>
<gene>
    <name evidence="5" type="ORF">HHI36_018285</name>
</gene>
<organism evidence="5 6">
    <name type="scientific">Cryptolaemus montrouzieri</name>
    <dbReference type="NCBI Taxonomy" id="559131"/>
    <lineage>
        <taxon>Eukaryota</taxon>
        <taxon>Metazoa</taxon>
        <taxon>Ecdysozoa</taxon>
        <taxon>Arthropoda</taxon>
        <taxon>Hexapoda</taxon>
        <taxon>Insecta</taxon>
        <taxon>Pterygota</taxon>
        <taxon>Neoptera</taxon>
        <taxon>Endopterygota</taxon>
        <taxon>Coleoptera</taxon>
        <taxon>Polyphaga</taxon>
        <taxon>Cucujiformia</taxon>
        <taxon>Coccinelloidea</taxon>
        <taxon>Coccinellidae</taxon>
        <taxon>Scymninae</taxon>
        <taxon>Scymnini</taxon>
        <taxon>Cryptolaemus</taxon>
    </lineage>
</organism>